<dbReference type="Proteomes" id="UP000001219">
    <property type="component" value="Chromosome"/>
</dbReference>
<dbReference type="eggNOG" id="COG5479">
    <property type="taxonomic scope" value="Bacteria"/>
</dbReference>
<dbReference type="PROSITE" id="PS51257">
    <property type="entry name" value="PROKAR_LIPOPROTEIN"/>
    <property type="match status" value="1"/>
</dbReference>
<dbReference type="KEGG" id="gbr:Gbro_2694"/>
<dbReference type="EMBL" id="CP001802">
    <property type="protein sequence ID" value="ACY21918.1"/>
    <property type="molecule type" value="Genomic_DNA"/>
</dbReference>
<protein>
    <recommendedName>
        <fullName evidence="5">LGFP repeat protein</fullName>
    </recommendedName>
</protein>
<dbReference type="OrthoDB" id="4374516at2"/>
<sequence length="215" mass="21554">MRQLDSHRSAVVVAGLCAVTLIVAACGGDDSGESAASQVGSVAAPSGDATSGTVAQSPTGTAPTKVTITGRDDVEVTLSGPLAVKYATATAAQKSSLGKPLTGDRNAGTRESGAVFQQFEGGVIIAKNNTPGTPAYIITSGKIRDAWNTERAPDGTPSITGKNGSPGPLGVPVSDLITEGDHRVVTFEHGEIAEKTTTGEVTVTVNGKVVPSGLN</sequence>
<evidence type="ECO:0000313" key="3">
    <source>
        <dbReference type="EMBL" id="ACY21918.1"/>
    </source>
</evidence>
<dbReference type="STRING" id="526226.Gbro_2694"/>
<reference evidence="4" key="1">
    <citation type="submission" date="2009-10" db="EMBL/GenBank/DDBJ databases">
        <title>The complete chromosome of Gordonia bronchialis DSM 43247.</title>
        <authorList>
            <consortium name="US DOE Joint Genome Institute (JGI-PGF)"/>
            <person name="Lucas S."/>
            <person name="Copeland A."/>
            <person name="Lapidus A."/>
            <person name="Glavina del Rio T."/>
            <person name="Dalin E."/>
            <person name="Tice H."/>
            <person name="Bruce D."/>
            <person name="Goodwin L."/>
            <person name="Pitluck S."/>
            <person name="Kyrpides N."/>
            <person name="Mavromatis K."/>
            <person name="Ivanova N."/>
            <person name="Ovchinnikova G."/>
            <person name="Saunders E."/>
            <person name="Brettin T."/>
            <person name="Detter J.C."/>
            <person name="Han C."/>
            <person name="Larimer F."/>
            <person name="Land M."/>
            <person name="Hauser L."/>
            <person name="Markowitz V."/>
            <person name="Cheng J.-F."/>
            <person name="Hugenholtz P."/>
            <person name="Woyke T."/>
            <person name="Wu D."/>
            <person name="Jando M."/>
            <person name="Schneider S."/>
            <person name="Goeker M."/>
            <person name="Klenk H.-P."/>
            <person name="Eisen J.A."/>
        </authorList>
    </citation>
    <scope>NUCLEOTIDE SEQUENCE [LARGE SCALE GENOMIC DNA]</scope>
    <source>
        <strain evidence="4">ATCC 25592 / DSM 43247 / BCRC 13721 / JCM 3198 / KCTC 3076 / NBRC 16047 / NCTC 10667</strain>
    </source>
</reference>
<evidence type="ECO:0000256" key="1">
    <source>
        <dbReference type="SAM" id="MobiDB-lite"/>
    </source>
</evidence>
<gene>
    <name evidence="3" type="ordered locus">Gbro_2694</name>
</gene>
<accession>D0L823</accession>
<dbReference type="InterPro" id="IPR013207">
    <property type="entry name" value="LGFP"/>
</dbReference>
<keyword evidence="4" id="KW-1185">Reference proteome</keyword>
<feature type="chain" id="PRO_5038978674" description="LGFP repeat protein" evidence="2">
    <location>
        <begin position="25"/>
        <end position="215"/>
    </location>
</feature>
<dbReference type="HOGENOM" id="CLU_111601_0_0_11"/>
<name>D0L823_GORB4</name>
<keyword evidence="2" id="KW-0732">Signal</keyword>
<evidence type="ECO:0008006" key="5">
    <source>
        <dbReference type="Google" id="ProtNLM"/>
    </source>
</evidence>
<feature type="signal peptide" evidence="2">
    <location>
        <begin position="1"/>
        <end position="24"/>
    </location>
</feature>
<feature type="compositionally biased region" description="Polar residues" evidence="1">
    <location>
        <begin position="48"/>
        <end position="66"/>
    </location>
</feature>
<feature type="region of interest" description="Disordered" evidence="1">
    <location>
        <begin position="34"/>
        <end position="66"/>
    </location>
</feature>
<dbReference type="Pfam" id="PF08310">
    <property type="entry name" value="LGFP"/>
    <property type="match status" value="1"/>
</dbReference>
<evidence type="ECO:0000256" key="2">
    <source>
        <dbReference type="SAM" id="SignalP"/>
    </source>
</evidence>
<dbReference type="AlphaFoldDB" id="D0L823"/>
<evidence type="ECO:0000313" key="4">
    <source>
        <dbReference type="Proteomes" id="UP000001219"/>
    </source>
</evidence>
<proteinExistence type="predicted"/>
<reference evidence="3 4" key="2">
    <citation type="journal article" date="2010" name="Stand. Genomic Sci.">
        <title>Complete genome sequence of Gordonia bronchialis type strain (3410).</title>
        <authorList>
            <person name="Ivanova N."/>
            <person name="Sikorski J."/>
            <person name="Jando M."/>
            <person name="Lapidus A."/>
            <person name="Nolan M."/>
            <person name="Lucas S."/>
            <person name="Del Rio T.G."/>
            <person name="Tice H."/>
            <person name="Copeland A."/>
            <person name="Cheng J.F."/>
            <person name="Chen F."/>
            <person name="Bruce D."/>
            <person name="Goodwin L."/>
            <person name="Pitluck S."/>
            <person name="Mavromatis K."/>
            <person name="Ovchinnikova G."/>
            <person name="Pati A."/>
            <person name="Chen A."/>
            <person name="Palaniappan K."/>
            <person name="Land M."/>
            <person name="Hauser L."/>
            <person name="Chang Y.J."/>
            <person name="Jeffries C.D."/>
            <person name="Chain P."/>
            <person name="Saunders E."/>
            <person name="Han C."/>
            <person name="Detter J.C."/>
            <person name="Brettin T."/>
            <person name="Rohde M."/>
            <person name="Goker M."/>
            <person name="Bristow J."/>
            <person name="Eisen J.A."/>
            <person name="Markowitz V."/>
            <person name="Hugenholtz P."/>
            <person name="Klenk H.P."/>
            <person name="Kyrpides N.C."/>
        </authorList>
    </citation>
    <scope>NUCLEOTIDE SEQUENCE [LARGE SCALE GENOMIC DNA]</scope>
    <source>
        <strain evidence="4">ATCC 25592 / DSM 43247 / BCRC 13721 / JCM 3198 / KCTC 3076 / NBRC 16047 / NCTC 10667</strain>
    </source>
</reference>
<dbReference type="RefSeq" id="WP_012834440.1">
    <property type="nucleotide sequence ID" value="NC_013441.1"/>
</dbReference>
<organism evidence="3 4">
    <name type="scientific">Gordonia bronchialis (strain ATCC 25592 / DSM 43247 / BCRC 13721 / JCM 3198 / KCTC 3076 / NBRC 16047 / NCTC 10667)</name>
    <name type="common">Rhodococcus bronchialis</name>
    <dbReference type="NCBI Taxonomy" id="526226"/>
    <lineage>
        <taxon>Bacteria</taxon>
        <taxon>Bacillati</taxon>
        <taxon>Actinomycetota</taxon>
        <taxon>Actinomycetes</taxon>
        <taxon>Mycobacteriales</taxon>
        <taxon>Gordoniaceae</taxon>
        <taxon>Gordonia</taxon>
    </lineage>
</organism>